<feature type="compositionally biased region" description="Basic and acidic residues" evidence="1">
    <location>
        <begin position="29"/>
        <end position="39"/>
    </location>
</feature>
<dbReference type="AlphaFoldDB" id="C5G002"/>
<name>C5G002_ARTOC</name>
<dbReference type="RefSeq" id="XP_002843191.1">
    <property type="nucleotide sequence ID" value="XM_002843145.1"/>
</dbReference>
<protein>
    <submittedName>
        <fullName evidence="2">Uncharacterized protein</fullName>
    </submittedName>
</protein>
<dbReference type="HOGENOM" id="CLU_2120560_0_0_1"/>
<feature type="region of interest" description="Disordered" evidence="1">
    <location>
        <begin position="1"/>
        <end position="95"/>
    </location>
</feature>
<keyword evidence="3" id="KW-1185">Reference proteome</keyword>
<dbReference type="Proteomes" id="UP000002035">
    <property type="component" value="Unassembled WGS sequence"/>
</dbReference>
<evidence type="ECO:0000313" key="2">
    <source>
        <dbReference type="EMBL" id="EEQ35455.1"/>
    </source>
</evidence>
<dbReference type="VEuPathDB" id="FungiDB:MCYG_08274"/>
<dbReference type="GeneID" id="9227333"/>
<accession>C5G002</accession>
<proteinExistence type="predicted"/>
<reference evidence="3" key="1">
    <citation type="journal article" date="2012" name="MBio">
        <title>Comparative genome analysis of Trichophyton rubrum and related dermatophytes reveals candidate genes involved in infection.</title>
        <authorList>
            <person name="Martinez D.A."/>
            <person name="Oliver B.G."/>
            <person name="Graeser Y."/>
            <person name="Goldberg J.M."/>
            <person name="Li W."/>
            <person name="Martinez-Rossi N.M."/>
            <person name="Monod M."/>
            <person name="Shelest E."/>
            <person name="Barton R.C."/>
            <person name="Birch E."/>
            <person name="Brakhage A.A."/>
            <person name="Chen Z."/>
            <person name="Gurr S.J."/>
            <person name="Heiman D."/>
            <person name="Heitman J."/>
            <person name="Kosti I."/>
            <person name="Rossi A."/>
            <person name="Saif S."/>
            <person name="Samalova M."/>
            <person name="Saunders C.W."/>
            <person name="Shea T."/>
            <person name="Summerbell R.C."/>
            <person name="Xu J."/>
            <person name="Young S."/>
            <person name="Zeng Q."/>
            <person name="Birren B.W."/>
            <person name="Cuomo C.A."/>
            <person name="White T.C."/>
        </authorList>
    </citation>
    <scope>NUCLEOTIDE SEQUENCE [LARGE SCALE GENOMIC DNA]</scope>
    <source>
        <strain evidence="3">ATCC MYA-4605 / CBS 113480</strain>
    </source>
</reference>
<evidence type="ECO:0000256" key="1">
    <source>
        <dbReference type="SAM" id="MobiDB-lite"/>
    </source>
</evidence>
<feature type="compositionally biased region" description="Basic and acidic residues" evidence="1">
    <location>
        <begin position="81"/>
        <end position="95"/>
    </location>
</feature>
<organism evidence="2 3">
    <name type="scientific">Arthroderma otae (strain ATCC MYA-4605 / CBS 113480)</name>
    <name type="common">Microsporum canis</name>
    <dbReference type="NCBI Taxonomy" id="554155"/>
    <lineage>
        <taxon>Eukaryota</taxon>
        <taxon>Fungi</taxon>
        <taxon>Dikarya</taxon>
        <taxon>Ascomycota</taxon>
        <taxon>Pezizomycotina</taxon>
        <taxon>Eurotiomycetes</taxon>
        <taxon>Eurotiomycetidae</taxon>
        <taxon>Onygenales</taxon>
        <taxon>Arthrodermataceae</taxon>
        <taxon>Microsporum</taxon>
    </lineage>
</organism>
<dbReference type="EMBL" id="DS995708">
    <property type="protein sequence ID" value="EEQ35455.1"/>
    <property type="molecule type" value="Genomic_DNA"/>
</dbReference>
<sequence length="114" mass="12908">MVSGPFQLPPDRPIPGGLEQPSLSRRISCCHEHDGRESTTVEVSSHASGTPAGREVVRITTRYTPPPPWKPRSSRRRRRREKGEKRRGEAEEGEALRRPVWSVLRAFLAKLLAF</sequence>
<gene>
    <name evidence="2" type="ORF">MCYG_08274</name>
</gene>
<evidence type="ECO:0000313" key="3">
    <source>
        <dbReference type="Proteomes" id="UP000002035"/>
    </source>
</evidence>